<dbReference type="PANTHER" id="PTHR10903">
    <property type="entry name" value="GTPASE, IMAP FAMILY MEMBER-RELATED"/>
    <property type="match status" value="1"/>
</dbReference>
<evidence type="ECO:0000313" key="5">
    <source>
        <dbReference type="EMBL" id="KAF5905021.1"/>
    </source>
</evidence>
<dbReference type="InterPro" id="IPR045058">
    <property type="entry name" value="GIMA/IAN/Toc"/>
</dbReference>
<keyword evidence="3" id="KW-0342">GTP-binding</keyword>
<sequence>MAAEVLPTAPGGPPPLSEQRIVLLGKAGAATNRVVELILGDTEQKGEFEGCFVYEGEKARRRICIVDTPGWDSTSIDKTTRKIKNGITRGVTLCPPGPHALILVLPINTVDLPSVNELESASQCVDLLSERVWNHTMVLFLCDEDVDKSTVDDHIQNAEQLLEKCRGRHYVMQNRECETQVDGLLKEIDSMIEDNLGDFFLPQVCYEVIQSKIPQDIRELRKSYEDREEMLKQGYQKRLCVYKKQAEEVTVQKQRRGSIQGKRPS</sequence>
<feature type="domain" description="AIG1-type G" evidence="4">
    <location>
        <begin position="20"/>
        <end position="211"/>
    </location>
</feature>
<comment type="caution">
    <text evidence="5">The sequence shown here is derived from an EMBL/GenBank/DDBJ whole genome shotgun (WGS) entry which is preliminary data.</text>
</comment>
<dbReference type="Pfam" id="PF04548">
    <property type="entry name" value="AIG1"/>
    <property type="match status" value="1"/>
</dbReference>
<evidence type="ECO:0000313" key="6">
    <source>
        <dbReference type="Proteomes" id="UP000727407"/>
    </source>
</evidence>
<feature type="non-terminal residue" evidence="5">
    <location>
        <position position="265"/>
    </location>
</feature>
<proteinExistence type="inferred from homology"/>
<keyword evidence="6" id="KW-1185">Reference proteome</keyword>
<gene>
    <name evidence="5" type="ORF">DAT39_005266</name>
</gene>
<evidence type="ECO:0000256" key="3">
    <source>
        <dbReference type="ARBA" id="ARBA00023134"/>
    </source>
</evidence>
<keyword evidence="2" id="KW-0547">Nucleotide-binding</keyword>
<dbReference type="AlphaFoldDB" id="A0A8J4TW52"/>
<dbReference type="GO" id="GO:0005525">
    <property type="term" value="F:GTP binding"/>
    <property type="evidence" value="ECO:0007669"/>
    <property type="project" value="UniProtKB-KW"/>
</dbReference>
<protein>
    <submittedName>
        <fullName evidence="5">GTPase IMAP family member 4-like</fullName>
    </submittedName>
</protein>
<dbReference type="Gene3D" id="3.40.50.300">
    <property type="entry name" value="P-loop containing nucleotide triphosphate hydrolases"/>
    <property type="match status" value="1"/>
</dbReference>
<evidence type="ECO:0000256" key="1">
    <source>
        <dbReference type="ARBA" id="ARBA00008535"/>
    </source>
</evidence>
<comment type="similarity">
    <text evidence="1">Belongs to the TRAFAC class TrmE-Era-EngA-EngB-Septin-like GTPase superfamily. AIG1/Toc34/Toc159-like paraseptin GTPase family. IAN subfamily.</text>
</comment>
<accession>A0A8J4TW52</accession>
<reference evidence="5" key="1">
    <citation type="submission" date="2020-07" db="EMBL/GenBank/DDBJ databases">
        <title>Clarias magur genome sequencing, assembly and annotation.</title>
        <authorList>
            <person name="Kushwaha B."/>
            <person name="Kumar R."/>
            <person name="Das P."/>
            <person name="Joshi C.G."/>
            <person name="Kumar D."/>
            <person name="Nagpure N.S."/>
            <person name="Pandey M."/>
            <person name="Agarwal S."/>
            <person name="Srivastava S."/>
            <person name="Singh M."/>
            <person name="Sahoo L."/>
            <person name="Jayasankar P."/>
            <person name="Meher P.K."/>
            <person name="Koringa P.G."/>
            <person name="Iquebal M.A."/>
            <person name="Das S.P."/>
            <person name="Bit A."/>
            <person name="Patnaik S."/>
            <person name="Patel N."/>
            <person name="Shah T.M."/>
            <person name="Hinsu A."/>
            <person name="Jena J.K."/>
        </authorList>
    </citation>
    <scope>NUCLEOTIDE SEQUENCE</scope>
    <source>
        <strain evidence="5">CIFAMagur01</strain>
        <tissue evidence="5">Testis</tissue>
    </source>
</reference>
<dbReference type="OrthoDB" id="8954335at2759"/>
<organism evidence="5 6">
    <name type="scientific">Clarias magur</name>
    <name type="common">Asian catfish</name>
    <name type="synonym">Macropteronotus magur</name>
    <dbReference type="NCBI Taxonomy" id="1594786"/>
    <lineage>
        <taxon>Eukaryota</taxon>
        <taxon>Metazoa</taxon>
        <taxon>Chordata</taxon>
        <taxon>Craniata</taxon>
        <taxon>Vertebrata</taxon>
        <taxon>Euteleostomi</taxon>
        <taxon>Actinopterygii</taxon>
        <taxon>Neopterygii</taxon>
        <taxon>Teleostei</taxon>
        <taxon>Ostariophysi</taxon>
        <taxon>Siluriformes</taxon>
        <taxon>Clariidae</taxon>
        <taxon>Clarias</taxon>
    </lineage>
</organism>
<evidence type="ECO:0000259" key="4">
    <source>
        <dbReference type="Pfam" id="PF04548"/>
    </source>
</evidence>
<dbReference type="InterPro" id="IPR006703">
    <property type="entry name" value="G_AIG1"/>
</dbReference>
<evidence type="ECO:0000256" key="2">
    <source>
        <dbReference type="ARBA" id="ARBA00022741"/>
    </source>
</evidence>
<dbReference type="InterPro" id="IPR027417">
    <property type="entry name" value="P-loop_NTPase"/>
</dbReference>
<name>A0A8J4TW52_CLAMG</name>
<dbReference type="Proteomes" id="UP000727407">
    <property type="component" value="Unassembled WGS sequence"/>
</dbReference>
<dbReference type="PANTHER" id="PTHR10903:SF107">
    <property type="entry name" value="GTPASE IMAP FAMILY MEMBER 4-LIKE-RELATED"/>
    <property type="match status" value="1"/>
</dbReference>
<dbReference type="EMBL" id="QNUK01000049">
    <property type="protein sequence ID" value="KAF5905021.1"/>
    <property type="molecule type" value="Genomic_DNA"/>
</dbReference>